<dbReference type="Pfam" id="PF06862">
    <property type="entry name" value="Utp25_C"/>
    <property type="match status" value="1"/>
</dbReference>
<dbReference type="InterPro" id="IPR053940">
    <property type="entry name" value="UTP25_NTPase-like"/>
</dbReference>
<dbReference type="Proteomes" id="UP000440578">
    <property type="component" value="Unassembled WGS sequence"/>
</dbReference>
<evidence type="ECO:0000256" key="1">
    <source>
        <dbReference type="ARBA" id="ARBA00004604"/>
    </source>
</evidence>
<dbReference type="InterPro" id="IPR053939">
    <property type="entry name" value="UTP25_C"/>
</dbReference>
<comment type="caution">
    <text evidence="7">The sequence shown here is derived from an EMBL/GenBank/DDBJ whole genome shotgun (WGS) entry which is preliminary data.</text>
</comment>
<feature type="region of interest" description="Disordered" evidence="4">
    <location>
        <begin position="1"/>
        <end position="203"/>
    </location>
</feature>
<dbReference type="GO" id="GO:0034511">
    <property type="term" value="F:U3 snoRNA binding"/>
    <property type="evidence" value="ECO:0007669"/>
    <property type="project" value="InterPro"/>
</dbReference>
<evidence type="ECO:0000256" key="2">
    <source>
        <dbReference type="ARBA" id="ARBA00009223"/>
    </source>
</evidence>
<feature type="compositionally biased region" description="Acidic residues" evidence="4">
    <location>
        <begin position="133"/>
        <end position="147"/>
    </location>
</feature>
<comment type="similarity">
    <text evidence="2">Belongs to the UTP25 family.</text>
</comment>
<dbReference type="PANTHER" id="PTHR12933">
    <property type="entry name" value="ORF PROTEIN-RELATED"/>
    <property type="match status" value="1"/>
</dbReference>
<dbReference type="EMBL" id="VIIS01001001">
    <property type="protein sequence ID" value="KAF0302899.1"/>
    <property type="molecule type" value="Genomic_DNA"/>
</dbReference>
<dbReference type="Pfam" id="PF22916">
    <property type="entry name" value="UTP25_NTPase-like"/>
    <property type="match status" value="1"/>
</dbReference>
<dbReference type="GO" id="GO:0019843">
    <property type="term" value="F:rRNA binding"/>
    <property type="evidence" value="ECO:0007669"/>
    <property type="project" value="TreeGrafter"/>
</dbReference>
<feature type="compositionally biased region" description="Basic residues" evidence="4">
    <location>
        <begin position="1"/>
        <end position="11"/>
    </location>
</feature>
<feature type="domain" description="UTP25 NTP hydrolase-like" evidence="6">
    <location>
        <begin position="324"/>
        <end position="462"/>
    </location>
</feature>
<reference evidence="7 8" key="1">
    <citation type="submission" date="2019-07" db="EMBL/GenBank/DDBJ databases">
        <title>Draft genome assembly of a fouling barnacle, Amphibalanus amphitrite (Darwin, 1854): The first reference genome for Thecostraca.</title>
        <authorList>
            <person name="Kim W."/>
        </authorList>
    </citation>
    <scope>NUCLEOTIDE SEQUENCE [LARGE SCALE GENOMIC DNA]</scope>
    <source>
        <strain evidence="7">SNU_AA5</strain>
        <tissue evidence="7">Soma without cirri and trophi</tissue>
    </source>
</reference>
<dbReference type="GO" id="GO:0032040">
    <property type="term" value="C:small-subunit processome"/>
    <property type="evidence" value="ECO:0007669"/>
    <property type="project" value="TreeGrafter"/>
</dbReference>
<comment type="subcellular location">
    <subcellularLocation>
        <location evidence="1">Nucleus</location>
        <location evidence="1">Nucleolus</location>
    </subcellularLocation>
</comment>
<dbReference type="InterPro" id="IPR010678">
    <property type="entry name" value="UTP25"/>
</dbReference>
<feature type="domain" description="UTP25 C-terminal" evidence="5">
    <location>
        <begin position="541"/>
        <end position="730"/>
    </location>
</feature>
<feature type="compositionally biased region" description="Basic and acidic residues" evidence="4">
    <location>
        <begin position="41"/>
        <end position="55"/>
    </location>
</feature>
<evidence type="ECO:0000256" key="4">
    <source>
        <dbReference type="SAM" id="MobiDB-lite"/>
    </source>
</evidence>
<accession>A0A6A4WCH5</accession>
<evidence type="ECO:0000256" key="3">
    <source>
        <dbReference type="ARBA" id="ARBA00023242"/>
    </source>
</evidence>
<dbReference type="PANTHER" id="PTHR12933:SF0">
    <property type="entry name" value="U3 SMALL NUCLEOLAR RNA-ASSOCIATED PROTEIN 25 HOMOLOG"/>
    <property type="match status" value="1"/>
</dbReference>
<evidence type="ECO:0000259" key="6">
    <source>
        <dbReference type="Pfam" id="PF22916"/>
    </source>
</evidence>
<sequence>MPKFVNRRKQAASRGGGGRGRPYNKRGGGRGRGRGRGGGGRLDRERSGRRQEREPSPPPAAPPPPVWRPESESEEEEPSALEEVLRLVGGATRRTVAVESDEDMSAEEEGGEDGEDGGEEEEDRVTGSAGESEGSEGDAEESEDADAAEAQASDGSDDSDGEEASDEEGEEVDGEEDDADSAMEEEAEEEELSSDKDKEDTEDAPVTPFLRHFELNLPDAVGEFLQTATRWQSERLQWPALGTLMAQHRPVEEVAPAPAAAQTVGEEETLGRLYSTPAARSDESPESYNIRQQIAANVGAMNEKLFDSPMTELQREMLSVIGEYRDFYYPHRTLANEDQLRVAYCAHALSHVLRTRARIVHHNSKVSKKEEVPDSYRDQGLTRPKVLVVAPFKHSAYRIINTLISLLQPAGQSSVMRYKRFVQDFGDGDAPPPAPEKVSRPADFLATFAGNTDDAFRIGLQMQNWEHVLHMLDHLHLQPRDSHGVDFSRVRYWTLNGWQKLYRQTLVFSALPTPEINALVSRHCHNYAGRVVVQNPELVGSIQQVVTQVPQAFQRFWSESLASEPDERFQFFLDKILPQYRDGQMSHTMLLVPSYFDFVRIRNHFIKETVNFVQCCEYTKDGRVSRARDMFFHGKRHILLYTERFHFFRRYRIKGIRHVIFYGLPLYPQIYSEIMNLMQDMYQNRRAARNSGGMTCTVLFSRFDRLKLARVVGAERAAAMIDSEKQVHMFITGEA</sequence>
<keyword evidence="3" id="KW-0539">Nucleus</keyword>
<feature type="compositionally biased region" description="Pro residues" evidence="4">
    <location>
        <begin position="56"/>
        <end position="67"/>
    </location>
</feature>
<keyword evidence="8" id="KW-1185">Reference proteome</keyword>
<gene>
    <name evidence="7" type="primary">diexf_0</name>
    <name evidence="7" type="ORF">FJT64_025072</name>
</gene>
<feature type="compositionally biased region" description="Acidic residues" evidence="4">
    <location>
        <begin position="155"/>
        <end position="192"/>
    </location>
</feature>
<evidence type="ECO:0000259" key="5">
    <source>
        <dbReference type="Pfam" id="PF06862"/>
    </source>
</evidence>
<dbReference type="AlphaFoldDB" id="A0A6A4WCH5"/>
<organism evidence="7 8">
    <name type="scientific">Amphibalanus amphitrite</name>
    <name type="common">Striped barnacle</name>
    <name type="synonym">Balanus amphitrite</name>
    <dbReference type="NCBI Taxonomy" id="1232801"/>
    <lineage>
        <taxon>Eukaryota</taxon>
        <taxon>Metazoa</taxon>
        <taxon>Ecdysozoa</taxon>
        <taxon>Arthropoda</taxon>
        <taxon>Crustacea</taxon>
        <taxon>Multicrustacea</taxon>
        <taxon>Cirripedia</taxon>
        <taxon>Thoracica</taxon>
        <taxon>Thoracicalcarea</taxon>
        <taxon>Balanomorpha</taxon>
        <taxon>Balanoidea</taxon>
        <taxon>Balanidae</taxon>
        <taxon>Amphibalaninae</taxon>
        <taxon>Amphibalanus</taxon>
    </lineage>
</organism>
<name>A0A6A4WCH5_AMPAM</name>
<dbReference type="GO" id="GO:0000462">
    <property type="term" value="P:maturation of SSU-rRNA from tricistronic rRNA transcript (SSU-rRNA, 5.8S rRNA, LSU-rRNA)"/>
    <property type="evidence" value="ECO:0007669"/>
    <property type="project" value="TreeGrafter"/>
</dbReference>
<feature type="compositionally biased region" description="Basic residues" evidence="4">
    <location>
        <begin position="22"/>
        <end position="35"/>
    </location>
</feature>
<proteinExistence type="inferred from homology"/>
<dbReference type="OrthoDB" id="10264378at2759"/>
<evidence type="ECO:0000313" key="8">
    <source>
        <dbReference type="Proteomes" id="UP000440578"/>
    </source>
</evidence>
<feature type="compositionally biased region" description="Acidic residues" evidence="4">
    <location>
        <begin position="99"/>
        <end position="123"/>
    </location>
</feature>
<evidence type="ECO:0000313" key="7">
    <source>
        <dbReference type="EMBL" id="KAF0302899.1"/>
    </source>
</evidence>
<protein>
    <submittedName>
        <fullName evidence="7">Digestive organ expansion factor</fullName>
    </submittedName>
</protein>